<sequence length="165" mass="19134">MDIFDYLNEDIFQLTDLEATRQGETINNEINETTEVDDENIDVNETTDNENILQFLKLQNPEEGLNYTFLHNSESNSTKDTLLANTNANINQEKQHNVKINPKRIGLKRRKSNPFYTPAQHVMTLYEREKKQATTHTYSQHIDSAGPLKELDMNANTGMIQFENR</sequence>
<evidence type="ECO:0000313" key="1">
    <source>
        <dbReference type="EMBL" id="CCF57751.1"/>
    </source>
</evidence>
<protein>
    <submittedName>
        <fullName evidence="1">Uncharacterized protein</fullName>
    </submittedName>
</protein>
<dbReference type="InParanoid" id="H2ATQ1"/>
<dbReference type="RefSeq" id="XP_003956886.1">
    <property type="nucleotide sequence ID" value="XM_003956837.1"/>
</dbReference>
<organism evidence="1 2">
    <name type="scientific">Kazachstania africana (strain ATCC 22294 / BCRC 22015 / CBS 2517 / CECT 1963 / NBRC 1671 / NRRL Y-8276)</name>
    <name type="common">Yeast</name>
    <name type="synonym">Kluyveromyces africanus</name>
    <dbReference type="NCBI Taxonomy" id="1071382"/>
    <lineage>
        <taxon>Eukaryota</taxon>
        <taxon>Fungi</taxon>
        <taxon>Dikarya</taxon>
        <taxon>Ascomycota</taxon>
        <taxon>Saccharomycotina</taxon>
        <taxon>Saccharomycetes</taxon>
        <taxon>Saccharomycetales</taxon>
        <taxon>Saccharomycetaceae</taxon>
        <taxon>Kazachstania</taxon>
    </lineage>
</organism>
<dbReference type="Proteomes" id="UP000005220">
    <property type="component" value="Chromosome 4"/>
</dbReference>
<dbReference type="KEGG" id="kaf:KAFR_0D01050"/>
<dbReference type="EMBL" id="HE650824">
    <property type="protein sequence ID" value="CCF57751.1"/>
    <property type="molecule type" value="Genomic_DNA"/>
</dbReference>
<dbReference type="GeneID" id="13885709"/>
<reference evidence="1 2" key="1">
    <citation type="journal article" date="2011" name="Proc. Natl. Acad. Sci. U.S.A.">
        <title>Evolutionary erosion of yeast sex chromosomes by mating-type switching accidents.</title>
        <authorList>
            <person name="Gordon J.L."/>
            <person name="Armisen D."/>
            <person name="Proux-Wera E."/>
            <person name="Oheigeartaigh S.S."/>
            <person name="Byrne K.P."/>
            <person name="Wolfe K.H."/>
        </authorList>
    </citation>
    <scope>NUCLEOTIDE SEQUENCE [LARGE SCALE GENOMIC DNA]</scope>
    <source>
        <strain evidence="2">ATCC 22294 / BCRC 22015 / CBS 2517 / CECT 1963 / NBRC 1671 / NRRL Y-8276</strain>
    </source>
</reference>
<keyword evidence="2" id="KW-1185">Reference proteome</keyword>
<proteinExistence type="predicted"/>
<dbReference type="HOGENOM" id="CLU_1611020_0_0_1"/>
<dbReference type="AlphaFoldDB" id="H2ATQ1"/>
<accession>H2ATQ1</accession>
<name>H2ATQ1_KAZAF</name>
<gene>
    <name evidence="1" type="primary">KAFR0D01050</name>
    <name evidence="1" type="ORF">KAFR_0D01050</name>
</gene>
<evidence type="ECO:0000313" key="2">
    <source>
        <dbReference type="Proteomes" id="UP000005220"/>
    </source>
</evidence>